<comment type="caution">
    <text evidence="2">The sequence shown here is derived from an EMBL/GenBank/DDBJ whole genome shotgun (WGS) entry which is preliminary data.</text>
</comment>
<proteinExistence type="inferred from homology"/>
<dbReference type="PANTHER" id="PTHR32226">
    <property type="entry name" value="TELO2-INTERACTING PROTEIN 2"/>
    <property type="match status" value="1"/>
</dbReference>
<dbReference type="EMBL" id="JAACNH010000006">
    <property type="protein sequence ID" value="KAG8441088.1"/>
    <property type="molecule type" value="Genomic_DNA"/>
</dbReference>
<dbReference type="PANTHER" id="PTHR32226:SF2">
    <property type="entry name" value="TELO2-INTERACTING PROTEIN 2"/>
    <property type="match status" value="1"/>
</dbReference>
<reference evidence="2" key="1">
    <citation type="thesis" date="2020" institute="ProQuest LLC" country="789 East Eisenhower Parkway, Ann Arbor, MI, USA">
        <title>Comparative Genomics and Chromosome Evolution.</title>
        <authorList>
            <person name="Mudd A.B."/>
        </authorList>
    </citation>
    <scope>NUCLEOTIDE SEQUENCE</scope>
    <source>
        <strain evidence="2">Female2</strain>
        <tissue evidence="2">Blood</tissue>
    </source>
</reference>
<dbReference type="Proteomes" id="UP000812440">
    <property type="component" value="Chromosome 3"/>
</dbReference>
<sequence length="297" mass="34174">MDVSGCSTLADLLRGPGGQGAEYGTFGKALEMLRPRLCKDTWESNPEAKFVFSWILYQVTRPGLSEFLSLVLPPSLLLSDDYRIENKVLGVSCLHHIIKNVPAADLRQYNQSQVVYHALKDHLYTNDADVIKVVLPCLLDLFPVLQKPRPAIGDYRKDKEDPSDEIMQLILIHMEMEHKIELRRLYARMRIVRHMKRLLRVIVGYLEVYDGPEETARLCILETLQGTIKYAWPRMQCKLPLLLQTLLKFIYDVSSDPRQYQEPVAEALRHHATECLILLDRCCNGQVKVRSVVTRQC</sequence>
<accession>A0A8T2JC40</accession>
<organism evidence="2 3">
    <name type="scientific">Hymenochirus boettgeri</name>
    <name type="common">Congo dwarf clawed frog</name>
    <dbReference type="NCBI Taxonomy" id="247094"/>
    <lineage>
        <taxon>Eukaryota</taxon>
        <taxon>Metazoa</taxon>
        <taxon>Chordata</taxon>
        <taxon>Craniata</taxon>
        <taxon>Vertebrata</taxon>
        <taxon>Euteleostomi</taxon>
        <taxon>Amphibia</taxon>
        <taxon>Batrachia</taxon>
        <taxon>Anura</taxon>
        <taxon>Pipoidea</taxon>
        <taxon>Pipidae</taxon>
        <taxon>Pipinae</taxon>
        <taxon>Hymenochirus</taxon>
    </lineage>
</organism>
<protein>
    <recommendedName>
        <fullName evidence="4">TELO2-interacting protein 2</fullName>
    </recommendedName>
</protein>
<evidence type="ECO:0008006" key="4">
    <source>
        <dbReference type="Google" id="ProtNLM"/>
    </source>
</evidence>
<evidence type="ECO:0000256" key="1">
    <source>
        <dbReference type="ARBA" id="ARBA00034736"/>
    </source>
</evidence>
<dbReference type="InterPro" id="IPR018870">
    <property type="entry name" value="Tti2"/>
</dbReference>
<dbReference type="OrthoDB" id="6417021at2759"/>
<dbReference type="Pfam" id="PF10521">
    <property type="entry name" value="Tti2"/>
    <property type="match status" value="1"/>
</dbReference>
<dbReference type="InterPro" id="IPR016024">
    <property type="entry name" value="ARM-type_fold"/>
</dbReference>
<name>A0A8T2JC40_9PIPI</name>
<keyword evidence="3" id="KW-1185">Reference proteome</keyword>
<evidence type="ECO:0000313" key="2">
    <source>
        <dbReference type="EMBL" id="KAG8441088.1"/>
    </source>
</evidence>
<dbReference type="AlphaFoldDB" id="A0A8T2JC40"/>
<dbReference type="GO" id="GO:0005829">
    <property type="term" value="C:cytosol"/>
    <property type="evidence" value="ECO:0007669"/>
    <property type="project" value="TreeGrafter"/>
</dbReference>
<gene>
    <name evidence="2" type="ORF">GDO86_006727</name>
</gene>
<evidence type="ECO:0000313" key="3">
    <source>
        <dbReference type="Proteomes" id="UP000812440"/>
    </source>
</evidence>
<dbReference type="GO" id="GO:0005634">
    <property type="term" value="C:nucleus"/>
    <property type="evidence" value="ECO:0007669"/>
    <property type="project" value="TreeGrafter"/>
</dbReference>
<dbReference type="SUPFAM" id="SSF48371">
    <property type="entry name" value="ARM repeat"/>
    <property type="match status" value="1"/>
</dbReference>
<dbReference type="GO" id="GO:0110078">
    <property type="term" value="C:TTT Hsp90 cochaperone complex"/>
    <property type="evidence" value="ECO:0007669"/>
    <property type="project" value="InterPro"/>
</dbReference>
<comment type="similarity">
    <text evidence="1">Belongs to the TTI2 family.</text>
</comment>